<dbReference type="Proteomes" id="UP000322667">
    <property type="component" value="Chromosome A12"/>
</dbReference>
<dbReference type="EMBL" id="CM017621">
    <property type="protein sequence ID" value="TYH95793.1"/>
    <property type="molecule type" value="Genomic_DNA"/>
</dbReference>
<keyword evidence="3" id="KW-1185">Reference proteome</keyword>
<accession>A0A5D2MWE4</accession>
<reference evidence="2 3" key="1">
    <citation type="submission" date="2019-07" db="EMBL/GenBank/DDBJ databases">
        <title>WGS assembly of Gossypium tomentosum.</title>
        <authorList>
            <person name="Chen Z.J."/>
            <person name="Sreedasyam A."/>
            <person name="Ando A."/>
            <person name="Song Q."/>
            <person name="De L."/>
            <person name="Hulse-Kemp A."/>
            <person name="Ding M."/>
            <person name="Ye W."/>
            <person name="Kirkbride R."/>
            <person name="Jenkins J."/>
            <person name="Plott C."/>
            <person name="Lovell J."/>
            <person name="Lin Y.-M."/>
            <person name="Vaughn R."/>
            <person name="Liu B."/>
            <person name="Li W."/>
            <person name="Simpson S."/>
            <person name="Scheffler B."/>
            <person name="Saski C."/>
            <person name="Grover C."/>
            <person name="Hu G."/>
            <person name="Conover J."/>
            <person name="Carlson J."/>
            <person name="Shu S."/>
            <person name="Boston L."/>
            <person name="Williams M."/>
            <person name="Peterson D."/>
            <person name="Mcgee K."/>
            <person name="Jones D."/>
            <person name="Wendel J."/>
            <person name="Stelly D."/>
            <person name="Grimwood J."/>
            <person name="Schmutz J."/>
        </authorList>
    </citation>
    <scope>NUCLEOTIDE SEQUENCE [LARGE SCALE GENOMIC DNA]</scope>
    <source>
        <strain evidence="2">7179.01</strain>
    </source>
</reference>
<feature type="region of interest" description="Disordered" evidence="1">
    <location>
        <begin position="1"/>
        <end position="45"/>
    </location>
</feature>
<evidence type="ECO:0000313" key="3">
    <source>
        <dbReference type="Proteomes" id="UP000322667"/>
    </source>
</evidence>
<evidence type="ECO:0000313" key="2">
    <source>
        <dbReference type="EMBL" id="TYH95793.1"/>
    </source>
</evidence>
<sequence>MALNPFLGSISTMEKGPSCVATAGNPVSGESKRWEGPSSLERWRH</sequence>
<proteinExistence type="predicted"/>
<dbReference type="AlphaFoldDB" id="A0A5D2MWE4"/>
<organism evidence="2 3">
    <name type="scientific">Gossypium tomentosum</name>
    <name type="common">Hawaiian cotton</name>
    <name type="synonym">Gossypium sandvicense</name>
    <dbReference type="NCBI Taxonomy" id="34277"/>
    <lineage>
        <taxon>Eukaryota</taxon>
        <taxon>Viridiplantae</taxon>
        <taxon>Streptophyta</taxon>
        <taxon>Embryophyta</taxon>
        <taxon>Tracheophyta</taxon>
        <taxon>Spermatophyta</taxon>
        <taxon>Magnoliopsida</taxon>
        <taxon>eudicotyledons</taxon>
        <taxon>Gunneridae</taxon>
        <taxon>Pentapetalae</taxon>
        <taxon>rosids</taxon>
        <taxon>malvids</taxon>
        <taxon>Malvales</taxon>
        <taxon>Malvaceae</taxon>
        <taxon>Malvoideae</taxon>
        <taxon>Gossypium</taxon>
    </lineage>
</organism>
<gene>
    <name evidence="2" type="ORF">ES332_A12G131400v1</name>
</gene>
<protein>
    <submittedName>
        <fullName evidence="2">Uncharacterized protein</fullName>
    </submittedName>
</protein>
<name>A0A5D2MWE4_GOSTO</name>
<evidence type="ECO:0000256" key="1">
    <source>
        <dbReference type="SAM" id="MobiDB-lite"/>
    </source>
</evidence>